<feature type="transmembrane region" description="Helical" evidence="18">
    <location>
        <begin position="144"/>
        <end position="163"/>
    </location>
</feature>
<dbReference type="GO" id="GO:0006655">
    <property type="term" value="P:phosphatidylglycerol biosynthetic process"/>
    <property type="evidence" value="ECO:0007669"/>
    <property type="project" value="UniProtKB-UniPathway"/>
</dbReference>
<comment type="similarity">
    <text evidence="4 17">Belongs to the CDP-alcohol phosphatidyltransferase class-I family.</text>
</comment>
<dbReference type="PIRSF" id="PIRSF000847">
    <property type="entry name" value="Phos_ph_gly_syn"/>
    <property type="match status" value="1"/>
</dbReference>
<evidence type="ECO:0000256" key="5">
    <source>
        <dbReference type="ARBA" id="ARBA00013170"/>
    </source>
</evidence>
<evidence type="ECO:0000256" key="3">
    <source>
        <dbReference type="ARBA" id="ARBA00005042"/>
    </source>
</evidence>
<dbReference type="PROSITE" id="PS00379">
    <property type="entry name" value="CDP_ALCOHOL_P_TRANSF"/>
    <property type="match status" value="1"/>
</dbReference>
<dbReference type="EC" id="2.7.8.5" evidence="5 16"/>
<dbReference type="GO" id="GO:0008444">
    <property type="term" value="F:CDP-diacylglycerol-glycerol-3-phosphate 3-phosphatidyltransferase activity"/>
    <property type="evidence" value="ECO:0007669"/>
    <property type="project" value="UniProtKB-UniRule"/>
</dbReference>
<dbReference type="Gene3D" id="1.20.120.1760">
    <property type="match status" value="1"/>
</dbReference>
<evidence type="ECO:0000256" key="1">
    <source>
        <dbReference type="ARBA" id="ARBA00003973"/>
    </source>
</evidence>
<evidence type="ECO:0000313" key="20">
    <source>
        <dbReference type="Proteomes" id="UP000007652"/>
    </source>
</evidence>
<evidence type="ECO:0000256" key="17">
    <source>
        <dbReference type="RuleBase" id="RU003750"/>
    </source>
</evidence>
<dbReference type="UniPathway" id="UPA00084">
    <property type="reaction ID" value="UER00503"/>
</dbReference>
<evidence type="ECO:0000256" key="10">
    <source>
        <dbReference type="ARBA" id="ARBA00022989"/>
    </source>
</evidence>
<evidence type="ECO:0000256" key="8">
    <source>
        <dbReference type="ARBA" id="ARBA00022679"/>
    </source>
</evidence>
<evidence type="ECO:0000256" key="15">
    <source>
        <dbReference type="ARBA" id="ARBA00048586"/>
    </source>
</evidence>
<evidence type="ECO:0000256" key="7">
    <source>
        <dbReference type="ARBA" id="ARBA00022516"/>
    </source>
</evidence>
<dbReference type="STRING" id="857293.CAAU_0131"/>
<feature type="transmembrane region" description="Helical" evidence="18">
    <location>
        <begin position="30"/>
        <end position="51"/>
    </location>
</feature>
<dbReference type="InterPro" id="IPR050324">
    <property type="entry name" value="CDP-alcohol_PTase-I"/>
</dbReference>
<dbReference type="InterPro" id="IPR043130">
    <property type="entry name" value="CDP-OH_PTrfase_TM_dom"/>
</dbReference>
<evidence type="ECO:0000256" key="14">
    <source>
        <dbReference type="ARBA" id="ARBA00023264"/>
    </source>
</evidence>
<dbReference type="InterPro" id="IPR048254">
    <property type="entry name" value="CDP_ALCOHOL_P_TRANSF_CS"/>
</dbReference>
<keyword evidence="10 18" id="KW-1133">Transmembrane helix</keyword>
<gene>
    <name evidence="19" type="ORF">CAAU_0131</name>
</gene>
<dbReference type="PANTHER" id="PTHR14269">
    <property type="entry name" value="CDP-DIACYLGLYCEROL--GLYCEROL-3-PHOSPHATE 3-PHOSPHATIDYLTRANSFERASE-RELATED"/>
    <property type="match status" value="1"/>
</dbReference>
<name>G0V3U1_9CLOT</name>
<dbReference type="Proteomes" id="UP000007652">
    <property type="component" value="Unassembled WGS sequence"/>
</dbReference>
<evidence type="ECO:0000256" key="11">
    <source>
        <dbReference type="ARBA" id="ARBA00023098"/>
    </source>
</evidence>
<dbReference type="RefSeq" id="WP_008907504.1">
    <property type="nucleotide sequence ID" value="NZ_CAKP01000002.1"/>
</dbReference>
<keyword evidence="7" id="KW-0444">Lipid biosynthesis</keyword>
<sequence length="174" mass="20235">MNIPNALTTLRFILIPTYLFVYFSKINNSFLFAMIIFFIAGATDVLDGYIARKYNMVTKWGTLLDPLADKLMLLTVLFSLSYTNIIPHWVFYIVLIKEISMIIGGFTLLKKYETVVAAKYYGKAATVLFYVAIGILIFNKMFGLYFLYCAIFLAFFALYNYFIHFIQIKRQAKY</sequence>
<reference evidence="19 20" key="1">
    <citation type="journal article" date="2011" name="J. Bacteriol.">
        <title>Draft genome sequence of Caloramator australicus strain RC3T, a thermoanaerobe from the Great Artesian Basin of Australia.</title>
        <authorList>
            <person name="Ogg C.D."/>
            <person name="Patel B.K.C."/>
        </authorList>
    </citation>
    <scope>NUCLEOTIDE SEQUENCE [LARGE SCALE GENOMIC DNA]</scope>
    <source>
        <strain evidence="19 20">RC3</strain>
    </source>
</reference>
<evidence type="ECO:0000256" key="4">
    <source>
        <dbReference type="ARBA" id="ARBA00010441"/>
    </source>
</evidence>
<comment type="function">
    <text evidence="1">This protein catalyzes the committed step to the synthesis of the acidic phospholipids.</text>
</comment>
<organism evidence="19 20">
    <name type="scientific">Caloramator australicus RC3</name>
    <dbReference type="NCBI Taxonomy" id="857293"/>
    <lineage>
        <taxon>Bacteria</taxon>
        <taxon>Bacillati</taxon>
        <taxon>Bacillota</taxon>
        <taxon>Clostridia</taxon>
        <taxon>Eubacteriales</taxon>
        <taxon>Clostridiaceae</taxon>
        <taxon>Caloramator</taxon>
    </lineage>
</organism>
<keyword evidence="9 18" id="KW-0812">Transmembrane</keyword>
<protein>
    <recommendedName>
        <fullName evidence="6 16">CDP-diacylglycerol--glycerol-3-phosphate 3-phosphatidyltransferase</fullName>
        <ecNumber evidence="5 16">2.7.8.5</ecNumber>
    </recommendedName>
</protein>
<dbReference type="GO" id="GO:0016020">
    <property type="term" value="C:membrane"/>
    <property type="evidence" value="ECO:0007669"/>
    <property type="project" value="UniProtKB-SubCell"/>
</dbReference>
<evidence type="ECO:0000256" key="13">
    <source>
        <dbReference type="ARBA" id="ARBA00023209"/>
    </source>
</evidence>
<evidence type="ECO:0000313" key="19">
    <source>
        <dbReference type="EMBL" id="CCC57781.1"/>
    </source>
</evidence>
<evidence type="ECO:0000256" key="9">
    <source>
        <dbReference type="ARBA" id="ARBA00022692"/>
    </source>
</evidence>
<dbReference type="eggNOG" id="COG0558">
    <property type="taxonomic scope" value="Bacteria"/>
</dbReference>
<dbReference type="InterPro" id="IPR004570">
    <property type="entry name" value="Phosphatidylglycerol_P_synth"/>
</dbReference>
<dbReference type="InterPro" id="IPR000462">
    <property type="entry name" value="CDP-OH_P_trans"/>
</dbReference>
<keyword evidence="14" id="KW-1208">Phospholipid metabolism</keyword>
<keyword evidence="20" id="KW-1185">Reference proteome</keyword>
<comment type="pathway">
    <text evidence="3">Phospholipid metabolism; phosphatidylglycerol biosynthesis; phosphatidylglycerol from CDP-diacylglycerol: step 1/2.</text>
</comment>
<accession>G0V3U1</accession>
<feature type="transmembrane region" description="Helical" evidence="18">
    <location>
        <begin position="120"/>
        <end position="138"/>
    </location>
</feature>
<keyword evidence="13" id="KW-0594">Phospholipid biosynthesis</keyword>
<dbReference type="EMBL" id="CAKP01000002">
    <property type="protein sequence ID" value="CCC57781.1"/>
    <property type="molecule type" value="Genomic_DNA"/>
</dbReference>
<keyword evidence="11" id="KW-0443">Lipid metabolism</keyword>
<dbReference type="PANTHER" id="PTHR14269:SF62">
    <property type="entry name" value="CDP-DIACYLGLYCEROL--GLYCEROL-3-PHOSPHATE 3-PHOSPHATIDYLTRANSFERASE 1, CHLOROPLASTIC"/>
    <property type="match status" value="1"/>
</dbReference>
<feature type="transmembrane region" description="Helical" evidence="18">
    <location>
        <begin position="7"/>
        <end position="24"/>
    </location>
</feature>
<comment type="catalytic activity">
    <reaction evidence="15">
        <text>a CDP-1,2-diacyl-sn-glycerol + sn-glycerol 3-phosphate = a 1,2-diacyl-sn-glycero-3-phospho-(1'-sn-glycero-3'-phosphate) + CMP + H(+)</text>
        <dbReference type="Rhea" id="RHEA:12593"/>
        <dbReference type="ChEBI" id="CHEBI:15378"/>
        <dbReference type="ChEBI" id="CHEBI:57597"/>
        <dbReference type="ChEBI" id="CHEBI:58332"/>
        <dbReference type="ChEBI" id="CHEBI:60110"/>
        <dbReference type="ChEBI" id="CHEBI:60377"/>
        <dbReference type="EC" id="2.7.8.5"/>
    </reaction>
</comment>
<dbReference type="Pfam" id="PF01066">
    <property type="entry name" value="CDP-OH_P_transf"/>
    <property type="match status" value="1"/>
</dbReference>
<keyword evidence="8 17" id="KW-0808">Transferase</keyword>
<keyword evidence="12 18" id="KW-0472">Membrane</keyword>
<dbReference type="NCBIfam" id="TIGR00560">
    <property type="entry name" value="pgsA"/>
    <property type="match status" value="1"/>
</dbReference>
<evidence type="ECO:0000256" key="2">
    <source>
        <dbReference type="ARBA" id="ARBA00004141"/>
    </source>
</evidence>
<evidence type="ECO:0000256" key="16">
    <source>
        <dbReference type="NCBIfam" id="TIGR00560"/>
    </source>
</evidence>
<evidence type="ECO:0000256" key="18">
    <source>
        <dbReference type="SAM" id="Phobius"/>
    </source>
</evidence>
<dbReference type="OrthoDB" id="9796672at2"/>
<proteinExistence type="inferred from homology"/>
<comment type="subcellular location">
    <subcellularLocation>
        <location evidence="2">Membrane</location>
        <topology evidence="2">Multi-pass membrane protein</topology>
    </subcellularLocation>
</comment>
<comment type="caution">
    <text evidence="19">The sequence shown here is derived from an EMBL/GenBank/DDBJ whole genome shotgun (WGS) entry which is preliminary data.</text>
</comment>
<dbReference type="AlphaFoldDB" id="G0V3U1"/>
<evidence type="ECO:0000256" key="6">
    <source>
        <dbReference type="ARBA" id="ARBA00014944"/>
    </source>
</evidence>
<evidence type="ECO:0000256" key="12">
    <source>
        <dbReference type="ARBA" id="ARBA00023136"/>
    </source>
</evidence>